<dbReference type="GO" id="GO:0005891">
    <property type="term" value="C:voltage-gated calcium channel complex"/>
    <property type="evidence" value="ECO:0007669"/>
    <property type="project" value="TreeGrafter"/>
</dbReference>
<feature type="domain" description="VWFA" evidence="14">
    <location>
        <begin position="356"/>
        <end position="552"/>
    </location>
</feature>
<keyword evidence="5" id="KW-0812">Transmembrane</keyword>
<keyword evidence="8" id="KW-0851">Voltage-gated channel</keyword>
<dbReference type="PANTHER" id="PTHR10166:SF37">
    <property type="entry name" value="STOLID, ISOFORM H"/>
    <property type="match status" value="1"/>
</dbReference>
<organism evidence="15 16">
    <name type="scientific">Folsomia candida</name>
    <name type="common">Springtail</name>
    <dbReference type="NCBI Taxonomy" id="158441"/>
    <lineage>
        <taxon>Eukaryota</taxon>
        <taxon>Metazoa</taxon>
        <taxon>Ecdysozoa</taxon>
        <taxon>Arthropoda</taxon>
        <taxon>Hexapoda</taxon>
        <taxon>Collembola</taxon>
        <taxon>Entomobryomorpha</taxon>
        <taxon>Isotomoidea</taxon>
        <taxon>Isotomidae</taxon>
        <taxon>Proisotominae</taxon>
        <taxon>Folsomia</taxon>
    </lineage>
</organism>
<evidence type="ECO:0000256" key="4">
    <source>
        <dbReference type="ARBA" id="ARBA00022673"/>
    </source>
</evidence>
<dbReference type="Proteomes" id="UP000198287">
    <property type="component" value="Unassembled WGS sequence"/>
</dbReference>
<evidence type="ECO:0000313" key="16">
    <source>
        <dbReference type="Proteomes" id="UP000198287"/>
    </source>
</evidence>
<dbReference type="Pfam" id="PF08399">
    <property type="entry name" value="VWA_N"/>
    <property type="match status" value="1"/>
</dbReference>
<dbReference type="PROSITE" id="PS50234">
    <property type="entry name" value="VWFA"/>
    <property type="match status" value="1"/>
</dbReference>
<dbReference type="OrthoDB" id="10054666at2759"/>
<dbReference type="Pfam" id="PF13519">
    <property type="entry name" value="VWA_2"/>
    <property type="match status" value="1"/>
</dbReference>
<dbReference type="InterPro" id="IPR013608">
    <property type="entry name" value="VWA_N"/>
</dbReference>
<keyword evidence="11" id="KW-0472">Membrane</keyword>
<comment type="subcellular location">
    <subcellularLocation>
        <location evidence="1">Membrane</location>
        <topology evidence="1">Single-pass type I membrane protein</topology>
    </subcellularLocation>
</comment>
<gene>
    <name evidence="15" type="ORF">Fcan01_23488</name>
</gene>
<keyword evidence="10" id="KW-0406">Ion transport</keyword>
<keyword evidence="16" id="KW-1185">Reference proteome</keyword>
<evidence type="ECO:0000256" key="13">
    <source>
        <dbReference type="ARBA" id="ARBA00023303"/>
    </source>
</evidence>
<name>A0A226DAF5_FOLCA</name>
<evidence type="ECO:0000256" key="7">
    <source>
        <dbReference type="ARBA" id="ARBA00022837"/>
    </source>
</evidence>
<evidence type="ECO:0000256" key="6">
    <source>
        <dbReference type="ARBA" id="ARBA00022729"/>
    </source>
</evidence>
<dbReference type="FunFam" id="3.40.50.410:FF:000007">
    <property type="entry name" value="Calcium voltage-gated channel auxiliary subunit alpha2delta 3"/>
    <property type="match status" value="1"/>
</dbReference>
<dbReference type="Gene3D" id="3.40.50.410">
    <property type="entry name" value="von Willebrand factor, type A domain"/>
    <property type="match status" value="1"/>
</dbReference>
<evidence type="ECO:0000256" key="12">
    <source>
        <dbReference type="ARBA" id="ARBA00023180"/>
    </source>
</evidence>
<sequence>MRFHSLCSFSGRSIDFLSLHYFLSPAPLSPLTQTFSWLLLLRPTPHSSLSPFQLSLLENYAYYNSHPPRQKKSTNHNDVFQLTQKPSAQKQSNEMKTNLVPTIFSYFCICCTIFISRETPVVVLGEVQQGISKQILENWASKFGGPLFEFGRSVTKYNELQGRFSSPSSSSPTSIRRIELDKLITDITSEMNTALKEKVEAVRKIMLFTEERSLEHHTRTTPPPIPQTYYNAKKLNRDGRSDPRELFHVVNLTFNAHFGAAVNTSFSSIHVPTSIYEKKTPLLEAIGWTSQMDSTFESNYQTNPTLSYQYFGSATGFLRQYPAGKWPNENGIRTNPDLYDARTRQWYVSAATSPKNMVILQDISGSMTGLRREIAKHVVSTILDTLTENDYVNVYSFAEDCTPVVPCFTGKLVQANLENIRDFKDGLDGDHTTGVANFSAALNTAFDILEKHLPPNAPAESTSSCNQAIMIITDGSPYNFEEIFKQRQNREYSARIFTYLIGRDVTDKREVMYMACANNGMLHHSINYPPADKLLVGYYTHVSTLSEVQEQVLKYIPVMARPLVLYNNHSIAWTSVYADVAEPQYSDWTWDEDNSRRQYLRSSRYKNFLRANYHQNGFMKGGLKDQDEEEIEQSLRDFLDEKDCA</sequence>
<evidence type="ECO:0000259" key="14">
    <source>
        <dbReference type="PROSITE" id="PS50234"/>
    </source>
</evidence>
<keyword evidence="4" id="KW-0107">Calcium channel</keyword>
<dbReference type="EMBL" id="LNIX01000028">
    <property type="protein sequence ID" value="OXA41878.1"/>
    <property type="molecule type" value="Genomic_DNA"/>
</dbReference>
<keyword evidence="12" id="KW-0325">Glycoprotein</keyword>
<evidence type="ECO:0000256" key="9">
    <source>
        <dbReference type="ARBA" id="ARBA00022989"/>
    </source>
</evidence>
<keyword evidence="2" id="KW-0813">Transport</keyword>
<dbReference type="AlphaFoldDB" id="A0A226DAF5"/>
<evidence type="ECO:0000256" key="11">
    <source>
        <dbReference type="ARBA" id="ARBA00023136"/>
    </source>
</evidence>
<dbReference type="SUPFAM" id="SSF53300">
    <property type="entry name" value="vWA-like"/>
    <property type="match status" value="1"/>
</dbReference>
<dbReference type="InterPro" id="IPR002035">
    <property type="entry name" value="VWF_A"/>
</dbReference>
<dbReference type="InterPro" id="IPR051173">
    <property type="entry name" value="Ca_channel_alpha-2/delta"/>
</dbReference>
<evidence type="ECO:0000256" key="8">
    <source>
        <dbReference type="ARBA" id="ARBA00022882"/>
    </source>
</evidence>
<keyword evidence="7" id="KW-0106">Calcium</keyword>
<evidence type="ECO:0000256" key="1">
    <source>
        <dbReference type="ARBA" id="ARBA00004479"/>
    </source>
</evidence>
<dbReference type="STRING" id="158441.A0A226DAF5"/>
<keyword evidence="6" id="KW-0732">Signal</keyword>
<dbReference type="SMART" id="SM00327">
    <property type="entry name" value="VWA"/>
    <property type="match status" value="1"/>
</dbReference>
<evidence type="ECO:0000256" key="2">
    <source>
        <dbReference type="ARBA" id="ARBA00022448"/>
    </source>
</evidence>
<proteinExistence type="predicted"/>
<comment type="caution">
    <text evidence="15">The sequence shown here is derived from an EMBL/GenBank/DDBJ whole genome shotgun (WGS) entry which is preliminary data.</text>
</comment>
<dbReference type="GO" id="GO:0005245">
    <property type="term" value="F:voltage-gated calcium channel activity"/>
    <property type="evidence" value="ECO:0007669"/>
    <property type="project" value="TreeGrafter"/>
</dbReference>
<dbReference type="PANTHER" id="PTHR10166">
    <property type="entry name" value="VOLTAGE-DEPENDENT CALCIUM CHANNEL SUBUNIT ALPHA-2/DELTA-RELATED"/>
    <property type="match status" value="1"/>
</dbReference>
<dbReference type="InterPro" id="IPR036465">
    <property type="entry name" value="vWFA_dom_sf"/>
</dbReference>
<evidence type="ECO:0000256" key="10">
    <source>
        <dbReference type="ARBA" id="ARBA00023065"/>
    </source>
</evidence>
<reference evidence="15 16" key="1">
    <citation type="submission" date="2015-12" db="EMBL/GenBank/DDBJ databases">
        <title>The genome of Folsomia candida.</title>
        <authorList>
            <person name="Faddeeva A."/>
            <person name="Derks M.F."/>
            <person name="Anvar Y."/>
            <person name="Smit S."/>
            <person name="Van Straalen N."/>
            <person name="Roelofs D."/>
        </authorList>
    </citation>
    <scope>NUCLEOTIDE SEQUENCE [LARGE SCALE GENOMIC DNA]</scope>
    <source>
        <strain evidence="15 16">VU population</strain>
        <tissue evidence="15">Whole body</tissue>
    </source>
</reference>
<keyword evidence="9" id="KW-1133">Transmembrane helix</keyword>
<evidence type="ECO:0000256" key="5">
    <source>
        <dbReference type="ARBA" id="ARBA00022692"/>
    </source>
</evidence>
<evidence type="ECO:0000313" key="15">
    <source>
        <dbReference type="EMBL" id="OXA41878.1"/>
    </source>
</evidence>
<keyword evidence="13" id="KW-0407">Ion channel</keyword>
<accession>A0A226DAF5</accession>
<evidence type="ECO:0000256" key="3">
    <source>
        <dbReference type="ARBA" id="ARBA00022568"/>
    </source>
</evidence>
<protein>
    <submittedName>
        <fullName evidence="15">Voltage-dependent calcium channel subunit alpha-2/delta-4</fullName>
    </submittedName>
</protein>
<keyword evidence="3" id="KW-0109">Calcium transport</keyword>